<dbReference type="Proteomes" id="UP000019276">
    <property type="component" value="Unassembled WGS sequence"/>
</dbReference>
<keyword evidence="9" id="KW-1185">Reference proteome</keyword>
<organism evidence="8 9">
    <name type="scientific">Catenovulum agarivorans DS-2</name>
    <dbReference type="NCBI Taxonomy" id="1328313"/>
    <lineage>
        <taxon>Bacteria</taxon>
        <taxon>Pseudomonadati</taxon>
        <taxon>Pseudomonadota</taxon>
        <taxon>Gammaproteobacteria</taxon>
        <taxon>Alteromonadales</taxon>
        <taxon>Alteromonadaceae</taxon>
        <taxon>Catenovulum</taxon>
    </lineage>
</organism>
<keyword evidence="3 6" id="KW-0694">RNA-binding</keyword>
<evidence type="ECO:0000256" key="6">
    <source>
        <dbReference type="HAMAP-Rule" id="MF_00073"/>
    </source>
</evidence>
<keyword evidence="5 6" id="KW-0804">Transcription</keyword>
<dbReference type="HAMAP" id="MF_00073">
    <property type="entry name" value="NusB"/>
    <property type="match status" value="1"/>
</dbReference>
<dbReference type="CDD" id="cd00619">
    <property type="entry name" value="Terminator_NusB"/>
    <property type="match status" value="1"/>
</dbReference>
<dbReference type="NCBIfam" id="TIGR01951">
    <property type="entry name" value="nusB"/>
    <property type="match status" value="1"/>
</dbReference>
<dbReference type="InterPro" id="IPR035926">
    <property type="entry name" value="NusB-like_sf"/>
</dbReference>
<dbReference type="InterPro" id="IPR011605">
    <property type="entry name" value="NusB_fam"/>
</dbReference>
<evidence type="ECO:0000256" key="3">
    <source>
        <dbReference type="ARBA" id="ARBA00022884"/>
    </source>
</evidence>
<dbReference type="Gene3D" id="1.10.940.10">
    <property type="entry name" value="NusB-like"/>
    <property type="match status" value="1"/>
</dbReference>
<evidence type="ECO:0000256" key="1">
    <source>
        <dbReference type="ARBA" id="ARBA00005952"/>
    </source>
</evidence>
<reference evidence="8 9" key="1">
    <citation type="journal article" date="2014" name="Genome Announc.">
        <title>Draft Genome Sequence of the Agar-Degrading Bacterium Catenovulum sp. Strain DS-2, Isolated from Intestines of Haliotis diversicolor.</title>
        <authorList>
            <person name="Shan D."/>
            <person name="Li X."/>
            <person name="Gu Z."/>
            <person name="Wei G."/>
            <person name="Gao Z."/>
            <person name="Shao Z."/>
        </authorList>
    </citation>
    <scope>NUCLEOTIDE SEQUENCE [LARGE SCALE GENOMIC DNA]</scope>
    <source>
        <strain evidence="8 9">DS-2</strain>
    </source>
</reference>
<dbReference type="eggNOG" id="COG0781">
    <property type="taxonomic scope" value="Bacteria"/>
</dbReference>
<dbReference type="GO" id="GO:0006353">
    <property type="term" value="P:DNA-templated transcription termination"/>
    <property type="evidence" value="ECO:0007669"/>
    <property type="project" value="UniProtKB-UniRule"/>
</dbReference>
<dbReference type="SUPFAM" id="SSF48013">
    <property type="entry name" value="NusB-like"/>
    <property type="match status" value="1"/>
</dbReference>
<dbReference type="InterPro" id="IPR006027">
    <property type="entry name" value="NusB_RsmB_TIM44"/>
</dbReference>
<dbReference type="AlphaFoldDB" id="W7QZJ4"/>
<sequence length="139" mass="15793">MKPSHRRRSRELATQSIYSWQASGNRPANIIESTMEEVDVKSFDVNFYRSLVTGTANNAKDLDIAFQDHLDRPLDELDMVELAILRVATYELVHCVDVPYKVVINEAIEIAKTFAAEDSHKFINGVLDKAVKKLRPFGK</sequence>
<feature type="domain" description="NusB/RsmB/TIM44" evidence="7">
    <location>
        <begin position="8"/>
        <end position="132"/>
    </location>
</feature>
<keyword evidence="2 6" id="KW-0889">Transcription antitermination</keyword>
<comment type="caution">
    <text evidence="8">The sequence shown here is derived from an EMBL/GenBank/DDBJ whole genome shotgun (WGS) entry which is preliminary data.</text>
</comment>
<proteinExistence type="inferred from homology"/>
<evidence type="ECO:0000256" key="5">
    <source>
        <dbReference type="ARBA" id="ARBA00023163"/>
    </source>
</evidence>
<dbReference type="RefSeq" id="WP_035013971.1">
    <property type="nucleotide sequence ID" value="NZ_ARZY01000009.1"/>
</dbReference>
<evidence type="ECO:0000259" key="7">
    <source>
        <dbReference type="Pfam" id="PF01029"/>
    </source>
</evidence>
<accession>W7QZJ4</accession>
<dbReference type="EMBL" id="ARZY01000009">
    <property type="protein sequence ID" value="EWH10780.1"/>
    <property type="molecule type" value="Genomic_DNA"/>
</dbReference>
<dbReference type="PATRIC" id="fig|1328313.3.peg.1433"/>
<dbReference type="PANTHER" id="PTHR11078">
    <property type="entry name" value="N UTILIZATION SUBSTANCE PROTEIN B-RELATED"/>
    <property type="match status" value="1"/>
</dbReference>
<evidence type="ECO:0000313" key="8">
    <source>
        <dbReference type="EMBL" id="EWH10780.1"/>
    </source>
</evidence>
<dbReference type="Pfam" id="PF01029">
    <property type="entry name" value="NusB"/>
    <property type="match status" value="1"/>
</dbReference>
<evidence type="ECO:0000256" key="4">
    <source>
        <dbReference type="ARBA" id="ARBA00023015"/>
    </source>
</evidence>
<dbReference type="STRING" id="1328313.DS2_07006"/>
<dbReference type="PANTHER" id="PTHR11078:SF3">
    <property type="entry name" value="ANTITERMINATION NUSB DOMAIN-CONTAINING PROTEIN"/>
    <property type="match status" value="1"/>
</dbReference>
<name>W7QZJ4_9ALTE</name>
<comment type="function">
    <text evidence="6">Involved in transcription antitermination. Required for transcription of ribosomal RNA (rRNA) genes. Binds specifically to the boxA antiterminator sequence of the ribosomal RNA (rrn) operons.</text>
</comment>
<dbReference type="GO" id="GO:0003723">
    <property type="term" value="F:RNA binding"/>
    <property type="evidence" value="ECO:0007669"/>
    <property type="project" value="UniProtKB-UniRule"/>
</dbReference>
<dbReference type="GO" id="GO:0031564">
    <property type="term" value="P:transcription antitermination"/>
    <property type="evidence" value="ECO:0007669"/>
    <property type="project" value="UniProtKB-KW"/>
</dbReference>
<evidence type="ECO:0000313" key="9">
    <source>
        <dbReference type="Proteomes" id="UP000019276"/>
    </source>
</evidence>
<protein>
    <recommendedName>
        <fullName evidence="6">Transcription antitermination protein NusB</fullName>
    </recommendedName>
    <alternativeName>
        <fullName evidence="6">Antitermination factor NusB</fullName>
    </alternativeName>
</protein>
<dbReference type="OrthoDB" id="9789556at2"/>
<keyword evidence="4 6" id="KW-0805">Transcription regulation</keyword>
<comment type="similarity">
    <text evidence="1 6">Belongs to the NusB family.</text>
</comment>
<evidence type="ECO:0000256" key="2">
    <source>
        <dbReference type="ARBA" id="ARBA00022814"/>
    </source>
</evidence>
<dbReference type="GO" id="GO:0005829">
    <property type="term" value="C:cytosol"/>
    <property type="evidence" value="ECO:0007669"/>
    <property type="project" value="TreeGrafter"/>
</dbReference>
<gene>
    <name evidence="6" type="primary">nusB</name>
    <name evidence="8" type="ORF">DS2_07006</name>
</gene>